<dbReference type="CDD" id="cd10944">
    <property type="entry name" value="CE4_SmPgdA_like"/>
    <property type="match status" value="1"/>
</dbReference>
<comment type="caution">
    <text evidence="3">The sequence shown here is derived from an EMBL/GenBank/DDBJ whole genome shotgun (WGS) entry which is preliminary data.</text>
</comment>
<dbReference type="RefSeq" id="WP_104409394.1">
    <property type="nucleotide sequence ID" value="NZ_PTIS01000003.1"/>
</dbReference>
<protein>
    <submittedName>
        <fullName evidence="3">Peptidoglycan/xylan/chitin deacetylase (PgdA/CDA1 family)</fullName>
    </submittedName>
</protein>
<evidence type="ECO:0000256" key="1">
    <source>
        <dbReference type="SAM" id="Phobius"/>
    </source>
</evidence>
<dbReference type="OrthoDB" id="258610at2"/>
<evidence type="ECO:0000259" key="2">
    <source>
        <dbReference type="PROSITE" id="PS51677"/>
    </source>
</evidence>
<dbReference type="InterPro" id="IPR050248">
    <property type="entry name" value="Polysacc_deacetylase_ArnD"/>
</dbReference>
<organism evidence="3 4">
    <name type="scientific">Clostridium algidicarnis DSM 15099</name>
    <dbReference type="NCBI Taxonomy" id="1121295"/>
    <lineage>
        <taxon>Bacteria</taxon>
        <taxon>Bacillati</taxon>
        <taxon>Bacillota</taxon>
        <taxon>Clostridia</taxon>
        <taxon>Eubacteriales</taxon>
        <taxon>Clostridiaceae</taxon>
        <taxon>Clostridium</taxon>
    </lineage>
</organism>
<dbReference type="PANTHER" id="PTHR10587">
    <property type="entry name" value="GLYCOSYL TRANSFERASE-RELATED"/>
    <property type="match status" value="1"/>
</dbReference>
<dbReference type="AlphaFoldDB" id="A0A2S6FZQ4"/>
<keyword evidence="1" id="KW-0472">Membrane</keyword>
<dbReference type="InterPro" id="IPR011330">
    <property type="entry name" value="Glyco_hydro/deAcase_b/a-brl"/>
</dbReference>
<proteinExistence type="predicted"/>
<feature type="transmembrane region" description="Helical" evidence="1">
    <location>
        <begin position="6"/>
        <end position="26"/>
    </location>
</feature>
<dbReference type="GO" id="GO:0005975">
    <property type="term" value="P:carbohydrate metabolic process"/>
    <property type="evidence" value="ECO:0007669"/>
    <property type="project" value="InterPro"/>
</dbReference>
<dbReference type="STRING" id="37659.GCA_000703125_02036"/>
<dbReference type="Proteomes" id="UP000239863">
    <property type="component" value="Unassembled WGS sequence"/>
</dbReference>
<accession>A0A2S6FZQ4</accession>
<dbReference type="Pfam" id="PF01522">
    <property type="entry name" value="Polysacc_deac_1"/>
    <property type="match status" value="1"/>
</dbReference>
<feature type="domain" description="NodB homology" evidence="2">
    <location>
        <begin position="75"/>
        <end position="264"/>
    </location>
</feature>
<dbReference type="PROSITE" id="PS51677">
    <property type="entry name" value="NODB"/>
    <property type="match status" value="1"/>
</dbReference>
<keyword evidence="1" id="KW-1133">Transmembrane helix</keyword>
<reference evidence="3 4" key="1">
    <citation type="submission" date="2018-02" db="EMBL/GenBank/DDBJ databases">
        <title>Genomic Encyclopedia of Archaeal and Bacterial Type Strains, Phase II (KMG-II): from individual species to whole genera.</title>
        <authorList>
            <person name="Goeker M."/>
        </authorList>
    </citation>
    <scope>NUCLEOTIDE SEQUENCE [LARGE SCALE GENOMIC DNA]</scope>
    <source>
        <strain evidence="3 4">DSM 15099</strain>
    </source>
</reference>
<dbReference type="SUPFAM" id="SSF88713">
    <property type="entry name" value="Glycoside hydrolase/deacetylase"/>
    <property type="match status" value="1"/>
</dbReference>
<keyword evidence="1" id="KW-0812">Transmembrane</keyword>
<name>A0A2S6FZQ4_9CLOT</name>
<sequence length="266" mass="30867">MKRNLIHVIFLISIYIISTILGIYLFSYKSSKVEQRNSVVVEDNEARSKKAKVMDESYEKEKLNSEKDTISDHHKIAYLTFDDGPSSNITPKILDILEENHINATFFITGERAKSNKEIIKDIRLKKHSIGNHSYTHDFNIVYSSKENFTNEVESTERVLKDILGEDYKSDFFRFPGGSFEDYKDAYKDILKNMNIKYIDWNALNGDSEYNNVPVEAQLQKIKETVSNKDRVIILLHDSSSKETTVEALPEIIKYLKEENFKFIGL</sequence>
<dbReference type="InterPro" id="IPR002509">
    <property type="entry name" value="NODB_dom"/>
</dbReference>
<evidence type="ECO:0000313" key="4">
    <source>
        <dbReference type="Proteomes" id="UP000239863"/>
    </source>
</evidence>
<dbReference type="PANTHER" id="PTHR10587:SF125">
    <property type="entry name" value="POLYSACCHARIDE DEACETYLASE YHEN-RELATED"/>
    <property type="match status" value="1"/>
</dbReference>
<dbReference type="GO" id="GO:0016810">
    <property type="term" value="F:hydrolase activity, acting on carbon-nitrogen (but not peptide) bonds"/>
    <property type="evidence" value="ECO:0007669"/>
    <property type="project" value="InterPro"/>
</dbReference>
<dbReference type="Gene3D" id="3.20.20.370">
    <property type="entry name" value="Glycoside hydrolase/deacetylase"/>
    <property type="match status" value="1"/>
</dbReference>
<gene>
    <name evidence="3" type="ORF">BD821_103106</name>
</gene>
<evidence type="ECO:0000313" key="3">
    <source>
        <dbReference type="EMBL" id="PPK48978.1"/>
    </source>
</evidence>
<dbReference type="EMBL" id="PTIS01000003">
    <property type="protein sequence ID" value="PPK48978.1"/>
    <property type="molecule type" value="Genomic_DNA"/>
</dbReference>